<comment type="caution">
    <text evidence="4">The sequence shown here is derived from an EMBL/GenBank/DDBJ whole genome shotgun (WGS) entry which is preliminary data.</text>
</comment>
<dbReference type="PANTHER" id="PTHR43649:SF34">
    <property type="entry name" value="ABC TRANSPORTER PERIPLASMIC-BINDING PROTEIN YCJN-RELATED"/>
    <property type="match status" value="1"/>
</dbReference>
<dbReference type="RefSeq" id="WP_345647051.1">
    <property type="nucleotide sequence ID" value="NZ_BAABEP010000019.1"/>
</dbReference>
<keyword evidence="2" id="KW-0813">Transport</keyword>
<proteinExistence type="inferred from homology"/>
<gene>
    <name evidence="4" type="ORF">GCM10023082_31760</name>
</gene>
<evidence type="ECO:0000256" key="3">
    <source>
        <dbReference type="ARBA" id="ARBA00022729"/>
    </source>
</evidence>
<dbReference type="PANTHER" id="PTHR43649">
    <property type="entry name" value="ARABINOSE-BINDING PROTEIN-RELATED"/>
    <property type="match status" value="1"/>
</dbReference>
<dbReference type="InterPro" id="IPR006059">
    <property type="entry name" value="SBP"/>
</dbReference>
<keyword evidence="3" id="KW-0732">Signal</keyword>
<dbReference type="EMBL" id="BAABEP010000019">
    <property type="protein sequence ID" value="GAA3731772.1"/>
    <property type="molecule type" value="Genomic_DNA"/>
</dbReference>
<comment type="similarity">
    <text evidence="1">Belongs to the bacterial solute-binding protein 1 family.</text>
</comment>
<evidence type="ECO:0000256" key="2">
    <source>
        <dbReference type="ARBA" id="ARBA00022448"/>
    </source>
</evidence>
<dbReference type="Proteomes" id="UP001499884">
    <property type="component" value="Unassembled WGS sequence"/>
</dbReference>
<reference evidence="5" key="1">
    <citation type="journal article" date="2019" name="Int. J. Syst. Evol. Microbiol.">
        <title>The Global Catalogue of Microorganisms (GCM) 10K type strain sequencing project: providing services to taxonomists for standard genome sequencing and annotation.</title>
        <authorList>
            <consortium name="The Broad Institute Genomics Platform"/>
            <consortium name="The Broad Institute Genome Sequencing Center for Infectious Disease"/>
            <person name="Wu L."/>
            <person name="Ma J."/>
        </authorList>
    </citation>
    <scope>NUCLEOTIDE SEQUENCE [LARGE SCALE GENOMIC DNA]</scope>
    <source>
        <strain evidence="5">JCM 30846</strain>
    </source>
</reference>
<evidence type="ECO:0000313" key="5">
    <source>
        <dbReference type="Proteomes" id="UP001499884"/>
    </source>
</evidence>
<accession>A0ABP7F8G8</accession>
<keyword evidence="5" id="KW-1185">Reference proteome</keyword>
<dbReference type="Gene3D" id="3.40.190.10">
    <property type="entry name" value="Periplasmic binding protein-like II"/>
    <property type="match status" value="2"/>
</dbReference>
<name>A0ABP7F8G8_9ACTN</name>
<evidence type="ECO:0000313" key="4">
    <source>
        <dbReference type="EMBL" id="GAA3731772.1"/>
    </source>
</evidence>
<dbReference type="Pfam" id="PF01547">
    <property type="entry name" value="SBP_bac_1"/>
    <property type="match status" value="1"/>
</dbReference>
<evidence type="ECO:0000256" key="1">
    <source>
        <dbReference type="ARBA" id="ARBA00008520"/>
    </source>
</evidence>
<sequence>MSELRGMAWDHPRGVAPLLAASEVFAERYGTEVRWDARPLRGFEEQSVAELAARYDVIAIDHPFMGSAFAEGALLPLDSLLPDAFTAELRSASVGPSWESYRWEGSSWAVPVDAAAQVAAYRQDLLREAGAAVPATWAEVQALADGAGRGLVALPANGTHLLLALATVCHGLARGGGTGADLAPAWWGEDGIDPEVGEPALEILLRLLAKAHPMSLESDPIQVFERMTRTDEISYVPVAFGYSTYARADQVPRPAVFTAVPSPDGRLRGGMLGGVGLAVSRRLADPERLVPFLELVAGAAFQSGPYAACGGQPAHRAAWTSPEVNDGCPGFFAPTLDALDVSFVRPRAAWYPRFQREGGEVLHEAVRAGAGPTAALAALRRCQQSVREAYSPS</sequence>
<dbReference type="InterPro" id="IPR050490">
    <property type="entry name" value="Bact_solute-bd_prot1"/>
</dbReference>
<organism evidence="4 5">
    <name type="scientific">Streptomyces tremellae</name>
    <dbReference type="NCBI Taxonomy" id="1124239"/>
    <lineage>
        <taxon>Bacteria</taxon>
        <taxon>Bacillati</taxon>
        <taxon>Actinomycetota</taxon>
        <taxon>Actinomycetes</taxon>
        <taxon>Kitasatosporales</taxon>
        <taxon>Streptomycetaceae</taxon>
        <taxon>Streptomyces</taxon>
    </lineage>
</organism>
<protein>
    <submittedName>
        <fullName evidence="4">Extracellular solute-binding protein</fullName>
    </submittedName>
</protein>
<dbReference type="SUPFAM" id="SSF53850">
    <property type="entry name" value="Periplasmic binding protein-like II"/>
    <property type="match status" value="1"/>
</dbReference>